<comment type="subcellular location">
    <subcellularLocation>
        <location evidence="1">Membrane</location>
        <topology evidence="1">Multi-pass membrane protein</topology>
    </subcellularLocation>
</comment>
<feature type="domain" description="Receptor ligand binding region" evidence="7">
    <location>
        <begin position="7"/>
        <end position="116"/>
    </location>
</feature>
<evidence type="ECO:0000259" key="7">
    <source>
        <dbReference type="Pfam" id="PF01094"/>
    </source>
</evidence>
<reference evidence="8" key="2">
    <citation type="submission" date="2025-08" db="UniProtKB">
        <authorList>
            <consortium name="Ensembl"/>
        </authorList>
    </citation>
    <scope>IDENTIFICATION</scope>
</reference>
<dbReference type="PANTHER" id="PTHR24061:SF528">
    <property type="entry name" value="C-FAMILY ODORANT RECEPTOR OLFCD2-RELATED"/>
    <property type="match status" value="1"/>
</dbReference>
<evidence type="ECO:0000256" key="1">
    <source>
        <dbReference type="ARBA" id="ARBA00004141"/>
    </source>
</evidence>
<dbReference type="EMBL" id="AHAT01022583">
    <property type="status" value="NOT_ANNOTATED_CDS"/>
    <property type="molecule type" value="Genomic_DNA"/>
</dbReference>
<keyword evidence="6" id="KW-0325">Glycoprotein</keyword>
<keyword evidence="2" id="KW-0812">Transmembrane</keyword>
<dbReference type="Ensembl" id="ENSLOCT00000003300.1">
    <property type="protein sequence ID" value="ENSLOCP00000003293.1"/>
    <property type="gene ID" value="ENSLOCG00000002799.1"/>
</dbReference>
<keyword evidence="5" id="KW-0675">Receptor</keyword>
<dbReference type="InterPro" id="IPR001828">
    <property type="entry name" value="ANF_lig-bd_rcpt"/>
</dbReference>
<dbReference type="EMBL" id="AHAT01022588">
    <property type="status" value="NOT_ANNOTATED_CDS"/>
    <property type="molecule type" value="Genomic_DNA"/>
</dbReference>
<dbReference type="EMBL" id="AHAT01022586">
    <property type="status" value="NOT_ANNOTATED_CDS"/>
    <property type="molecule type" value="Genomic_DNA"/>
</dbReference>
<dbReference type="PANTHER" id="PTHR24061">
    <property type="entry name" value="CALCIUM-SENSING RECEPTOR-RELATED"/>
    <property type="match status" value="1"/>
</dbReference>
<dbReference type="GO" id="GO:0004930">
    <property type="term" value="F:G protein-coupled receptor activity"/>
    <property type="evidence" value="ECO:0007669"/>
    <property type="project" value="InterPro"/>
</dbReference>
<evidence type="ECO:0000256" key="3">
    <source>
        <dbReference type="ARBA" id="ARBA00022989"/>
    </source>
</evidence>
<dbReference type="eggNOG" id="KOG1056">
    <property type="taxonomic scope" value="Eukaryota"/>
</dbReference>
<dbReference type="InterPro" id="IPR000337">
    <property type="entry name" value="GPCR_3"/>
</dbReference>
<keyword evidence="4" id="KW-0472">Membrane</keyword>
<reference evidence="9" key="1">
    <citation type="submission" date="2011-12" db="EMBL/GenBank/DDBJ databases">
        <title>The Draft Genome of Lepisosteus oculatus.</title>
        <authorList>
            <consortium name="The Broad Institute Genome Assembly &amp; Analysis Group"/>
            <consortium name="Computational R&amp;D Group"/>
            <consortium name="and Sequencing Platform"/>
            <person name="Di Palma F."/>
            <person name="Alfoldi J."/>
            <person name="Johnson J."/>
            <person name="Berlin A."/>
            <person name="Gnerre S."/>
            <person name="Jaffe D."/>
            <person name="MacCallum I."/>
            <person name="Young S."/>
            <person name="Walker B.J."/>
            <person name="Lander E.S."/>
            <person name="Lindblad-Toh K."/>
        </authorList>
    </citation>
    <scope>NUCLEOTIDE SEQUENCE [LARGE SCALE GENOMIC DNA]</scope>
</reference>
<dbReference type="Pfam" id="PF01094">
    <property type="entry name" value="ANF_receptor"/>
    <property type="match status" value="1"/>
</dbReference>
<organism evidence="8 9">
    <name type="scientific">Lepisosteus oculatus</name>
    <name type="common">Spotted gar</name>
    <dbReference type="NCBI Taxonomy" id="7918"/>
    <lineage>
        <taxon>Eukaryota</taxon>
        <taxon>Metazoa</taxon>
        <taxon>Chordata</taxon>
        <taxon>Craniata</taxon>
        <taxon>Vertebrata</taxon>
        <taxon>Euteleostomi</taxon>
        <taxon>Actinopterygii</taxon>
        <taxon>Neopterygii</taxon>
        <taxon>Holostei</taxon>
        <taxon>Semionotiformes</taxon>
        <taxon>Lepisosteidae</taxon>
        <taxon>Lepisosteus</taxon>
    </lineage>
</organism>
<dbReference type="FunFam" id="3.40.50.2300:FF:000929">
    <property type="match status" value="1"/>
</dbReference>
<dbReference type="EMBL" id="AHAT01022590">
    <property type="status" value="NOT_ANNOTATED_CDS"/>
    <property type="molecule type" value="Genomic_DNA"/>
</dbReference>
<dbReference type="EMBL" id="AHAT01022589">
    <property type="status" value="NOT_ANNOTATED_CDS"/>
    <property type="molecule type" value="Genomic_DNA"/>
</dbReference>
<proteinExistence type="predicted"/>
<dbReference type="EMBL" id="AHAT01022584">
    <property type="status" value="NOT_ANNOTATED_CDS"/>
    <property type="molecule type" value="Genomic_DNA"/>
</dbReference>
<accession>W5M4I5</accession>
<dbReference type="EMBL" id="AHAT01022585">
    <property type="status" value="NOT_ANNOTATED_CDS"/>
    <property type="molecule type" value="Genomic_DNA"/>
</dbReference>
<dbReference type="PRINTS" id="PR00248">
    <property type="entry name" value="GPCRMGR"/>
</dbReference>
<dbReference type="GO" id="GO:0016020">
    <property type="term" value="C:membrane"/>
    <property type="evidence" value="ECO:0007669"/>
    <property type="project" value="UniProtKB-SubCell"/>
</dbReference>
<keyword evidence="3" id="KW-1133">Transmembrane helix</keyword>
<reference evidence="8" key="3">
    <citation type="submission" date="2025-09" db="UniProtKB">
        <authorList>
            <consortium name="Ensembl"/>
        </authorList>
    </citation>
    <scope>IDENTIFICATION</scope>
</reference>
<protein>
    <recommendedName>
        <fullName evidence="7">Receptor ligand binding region domain-containing protein</fullName>
    </recommendedName>
</protein>
<dbReference type="GeneTree" id="ENSGT01050000244874"/>
<evidence type="ECO:0000313" key="8">
    <source>
        <dbReference type="Ensembl" id="ENSLOCP00000003293.1"/>
    </source>
</evidence>
<dbReference type="STRING" id="7918.ENSLOCP00000003293"/>
<dbReference type="InParanoid" id="W5M4I5"/>
<dbReference type="Proteomes" id="UP000018468">
    <property type="component" value="Linkage group LG14"/>
</dbReference>
<dbReference type="EMBL" id="AHAT01022582">
    <property type="status" value="NOT_ANNOTATED_CDS"/>
    <property type="molecule type" value="Genomic_DNA"/>
</dbReference>
<dbReference type="OMA" id="CENDKTP"/>
<name>W5M4I5_LEPOC</name>
<dbReference type="EMBL" id="AHAT01022591">
    <property type="status" value="NOT_ANNOTATED_CDS"/>
    <property type="molecule type" value="Genomic_DNA"/>
</dbReference>
<keyword evidence="9" id="KW-1185">Reference proteome</keyword>
<dbReference type="HOGENOM" id="CLU_2090279_0_0_1"/>
<dbReference type="InterPro" id="IPR000068">
    <property type="entry name" value="GPCR_3_Ca_sens_rcpt-rel"/>
</dbReference>
<evidence type="ECO:0000313" key="9">
    <source>
        <dbReference type="Proteomes" id="UP000018468"/>
    </source>
</evidence>
<evidence type="ECO:0000256" key="5">
    <source>
        <dbReference type="ARBA" id="ARBA00023170"/>
    </source>
</evidence>
<evidence type="ECO:0000256" key="2">
    <source>
        <dbReference type="ARBA" id="ARBA00022692"/>
    </source>
</evidence>
<dbReference type="Gene3D" id="3.40.50.2300">
    <property type="match status" value="2"/>
</dbReference>
<evidence type="ECO:0000256" key="6">
    <source>
        <dbReference type="ARBA" id="ARBA00023180"/>
    </source>
</evidence>
<dbReference type="InterPro" id="IPR028082">
    <property type="entry name" value="Peripla_BP_I"/>
</dbReference>
<sequence length="117" mass="12766">MALMNGNEETLSDTSCSRPAAVQAIIGESGSSPTIAVLAAVGPFHIPVISHFATCACLSNRRRFPSFFRTIPSDYYQSRALAQLVKHFGWTWVGTIRVDNDYGHNGMATFVEAAEKE</sequence>
<dbReference type="EMBL" id="AHAT01022587">
    <property type="status" value="NOT_ANNOTATED_CDS"/>
    <property type="molecule type" value="Genomic_DNA"/>
</dbReference>
<dbReference type="AlphaFoldDB" id="W5M4I5"/>
<dbReference type="SUPFAM" id="SSF53822">
    <property type="entry name" value="Periplasmic binding protein-like I"/>
    <property type="match status" value="1"/>
</dbReference>
<evidence type="ECO:0000256" key="4">
    <source>
        <dbReference type="ARBA" id="ARBA00023136"/>
    </source>
</evidence>